<dbReference type="InterPro" id="IPR006130">
    <property type="entry name" value="Asp/Orn_carbamoylTrfase"/>
</dbReference>
<dbReference type="GO" id="GO:0004585">
    <property type="term" value="F:ornithine carbamoyltransferase activity"/>
    <property type="evidence" value="ECO:0007669"/>
    <property type="project" value="TreeGrafter"/>
</dbReference>
<dbReference type="InterPro" id="IPR002292">
    <property type="entry name" value="Orn/put_carbamltrans"/>
</dbReference>
<dbReference type="PANTHER" id="PTHR45753">
    <property type="entry name" value="ORNITHINE CARBAMOYLTRANSFERASE, MITOCHONDRIAL"/>
    <property type="match status" value="1"/>
</dbReference>
<organism evidence="3 4">
    <name type="scientific">Kribbella capetownensis</name>
    <dbReference type="NCBI Taxonomy" id="1572659"/>
    <lineage>
        <taxon>Bacteria</taxon>
        <taxon>Bacillati</taxon>
        <taxon>Actinomycetota</taxon>
        <taxon>Actinomycetes</taxon>
        <taxon>Propionibacteriales</taxon>
        <taxon>Kribbellaceae</taxon>
        <taxon>Kribbella</taxon>
    </lineage>
</organism>
<evidence type="ECO:0000256" key="1">
    <source>
        <dbReference type="ARBA" id="ARBA00022679"/>
    </source>
</evidence>
<dbReference type="GO" id="GO:0019240">
    <property type="term" value="P:citrulline biosynthetic process"/>
    <property type="evidence" value="ECO:0007669"/>
    <property type="project" value="TreeGrafter"/>
</dbReference>
<feature type="domain" description="Aspartate/ornithine carbamoyltransferase carbamoyl-P binding" evidence="2">
    <location>
        <begin position="2"/>
        <end position="134"/>
    </location>
</feature>
<keyword evidence="4" id="KW-1185">Reference proteome</keyword>
<dbReference type="PANTHER" id="PTHR45753:SF3">
    <property type="entry name" value="ORNITHINE TRANSCARBAMYLASE, MITOCHONDRIAL"/>
    <property type="match status" value="1"/>
</dbReference>
<dbReference type="RefSeq" id="WP_131519300.1">
    <property type="nucleotide sequence ID" value="NZ_SJKD01000018.1"/>
</dbReference>
<comment type="caution">
    <text evidence="3">The sequence shown here is derived from an EMBL/GenBank/DDBJ whole genome shotgun (WGS) entry which is preliminary data.</text>
</comment>
<gene>
    <name evidence="3" type="ORF">E0H75_41910</name>
</gene>
<dbReference type="InterPro" id="IPR036901">
    <property type="entry name" value="Asp/Orn_carbamoylTrfase_sf"/>
</dbReference>
<dbReference type="GO" id="GO:0016597">
    <property type="term" value="F:amino acid binding"/>
    <property type="evidence" value="ECO:0007669"/>
    <property type="project" value="InterPro"/>
</dbReference>
<dbReference type="SUPFAM" id="SSF53671">
    <property type="entry name" value="Aspartate/ornithine carbamoyltransferase"/>
    <property type="match status" value="1"/>
</dbReference>
<dbReference type="GO" id="GO:0042450">
    <property type="term" value="P:L-arginine biosynthetic process via ornithine"/>
    <property type="evidence" value="ECO:0007669"/>
    <property type="project" value="TreeGrafter"/>
</dbReference>
<evidence type="ECO:0000313" key="3">
    <source>
        <dbReference type="EMBL" id="TCC34563.1"/>
    </source>
</evidence>
<dbReference type="OrthoDB" id="9802587at2"/>
<proteinExistence type="predicted"/>
<dbReference type="InterPro" id="IPR006132">
    <property type="entry name" value="Asp/Orn_carbamoyltranf_P-bd"/>
</dbReference>
<dbReference type="PRINTS" id="PR00102">
    <property type="entry name" value="OTCASE"/>
</dbReference>
<evidence type="ECO:0000313" key="4">
    <source>
        <dbReference type="Proteomes" id="UP000293342"/>
    </source>
</evidence>
<reference evidence="3 4" key="1">
    <citation type="submission" date="2019-02" db="EMBL/GenBank/DDBJ databases">
        <title>Kribbella capetownensis sp. nov. and Kribbella speibonae sp. nov., isolated from soil.</title>
        <authorList>
            <person name="Curtis S.M."/>
            <person name="Norton I."/>
            <person name="Everest G.J."/>
            <person name="Meyers P.R."/>
        </authorList>
    </citation>
    <scope>NUCLEOTIDE SEQUENCE [LARGE SCALE GENOMIC DNA]</scope>
    <source>
        <strain evidence="3 4">YM53</strain>
    </source>
</reference>
<protein>
    <submittedName>
        <fullName evidence="3">Ornithine carbamoyltransferase</fullName>
    </submittedName>
</protein>
<name>A0A4R0ILW0_9ACTN</name>
<dbReference type="EMBL" id="SJKD01000018">
    <property type="protein sequence ID" value="TCC34563.1"/>
    <property type="molecule type" value="Genomic_DNA"/>
</dbReference>
<dbReference type="PRINTS" id="PR00100">
    <property type="entry name" value="AOTCASE"/>
</dbReference>
<dbReference type="Gene3D" id="3.40.50.1370">
    <property type="entry name" value="Aspartate/ornithine carbamoyltransferase"/>
    <property type="match status" value="2"/>
</dbReference>
<accession>A0A4R0ILW0</accession>
<evidence type="ECO:0000259" key="2">
    <source>
        <dbReference type="Pfam" id="PF02729"/>
    </source>
</evidence>
<dbReference type="Pfam" id="PF02729">
    <property type="entry name" value="OTCace_N"/>
    <property type="match status" value="1"/>
</dbReference>
<dbReference type="AlphaFoldDB" id="A0A4R0ILW0"/>
<keyword evidence="1 3" id="KW-0808">Transferase</keyword>
<dbReference type="Proteomes" id="UP000293342">
    <property type="component" value="Unassembled WGS sequence"/>
</dbReference>
<sequence>MRHLLQLDTWATPDIENVFELAREYAAGGGPRFDGAAALFFPASSLRTRVTFERGLAVMGLQPILFPPETLDKSEALTDVASYLAQWCDIAVVRHDDLATLTGLAAADALPVVNAMTSVNHPCEVLSDLFAISELGRDITALRYVFVGADGNIGRGWAEAARALDLDLVQSCPPEIAIPGVELQPDLDKAMAGADVILTDPPGRHDEVLAAYRITAAHLALAADGHLLNPCPPFVRDREVAADVIDTPGAWVGHEFKRALLPVQQAIAAICIGTP</sequence>